<dbReference type="SUPFAM" id="SSF47473">
    <property type="entry name" value="EF-hand"/>
    <property type="match status" value="1"/>
</dbReference>
<reference evidence="3 4" key="1">
    <citation type="submission" date="2019-07" db="EMBL/GenBank/DDBJ databases">
        <authorList>
            <person name="Jastrzebski P J."/>
            <person name="Paukszto L."/>
            <person name="Jastrzebski P J."/>
        </authorList>
    </citation>
    <scope>NUCLEOTIDE SEQUENCE [LARGE SCALE GENOMIC DNA]</scope>
    <source>
        <strain evidence="3 4">WMS-il1</strain>
    </source>
</reference>
<gene>
    <name evidence="3" type="ORF">WMSIL1_LOCUS2052</name>
</gene>
<dbReference type="GO" id="GO:0005509">
    <property type="term" value="F:calcium ion binding"/>
    <property type="evidence" value="ECO:0007669"/>
    <property type="project" value="InterPro"/>
</dbReference>
<keyword evidence="4" id="KW-1185">Reference proteome</keyword>
<feature type="domain" description="EF-hand" evidence="2">
    <location>
        <begin position="35"/>
        <end position="70"/>
    </location>
</feature>
<dbReference type="Pfam" id="PF13499">
    <property type="entry name" value="EF-hand_7"/>
    <property type="match status" value="1"/>
</dbReference>
<evidence type="ECO:0000259" key="2">
    <source>
        <dbReference type="PROSITE" id="PS50222"/>
    </source>
</evidence>
<dbReference type="PROSITE" id="PS50222">
    <property type="entry name" value="EF_HAND_2"/>
    <property type="match status" value="1"/>
</dbReference>
<evidence type="ECO:0000313" key="4">
    <source>
        <dbReference type="Proteomes" id="UP000321570"/>
    </source>
</evidence>
<dbReference type="InterPro" id="IPR002048">
    <property type="entry name" value="EF_hand_dom"/>
</dbReference>
<dbReference type="InterPro" id="IPR018247">
    <property type="entry name" value="EF_Hand_1_Ca_BS"/>
</dbReference>
<dbReference type="Gene3D" id="1.10.238.10">
    <property type="entry name" value="EF-hand"/>
    <property type="match status" value="1"/>
</dbReference>
<protein>
    <recommendedName>
        <fullName evidence="2">EF-hand domain-containing protein</fullName>
    </recommendedName>
</protein>
<dbReference type="InterPro" id="IPR011992">
    <property type="entry name" value="EF-hand-dom_pair"/>
</dbReference>
<proteinExistence type="predicted"/>
<organism evidence="3 4">
    <name type="scientific">Hymenolepis diminuta</name>
    <name type="common">Rat tapeworm</name>
    <dbReference type="NCBI Taxonomy" id="6216"/>
    <lineage>
        <taxon>Eukaryota</taxon>
        <taxon>Metazoa</taxon>
        <taxon>Spiralia</taxon>
        <taxon>Lophotrochozoa</taxon>
        <taxon>Platyhelminthes</taxon>
        <taxon>Cestoda</taxon>
        <taxon>Eucestoda</taxon>
        <taxon>Cyclophyllidea</taxon>
        <taxon>Hymenolepididae</taxon>
        <taxon>Hymenolepis</taxon>
    </lineage>
</organism>
<dbReference type="AlphaFoldDB" id="A0A564Y2Y8"/>
<keyword evidence="1" id="KW-0106">Calcium</keyword>
<name>A0A564Y2Y8_HYMDI</name>
<evidence type="ECO:0000313" key="3">
    <source>
        <dbReference type="EMBL" id="VUZ41158.1"/>
    </source>
</evidence>
<sequence>MAASEPLLNESPPQVQRNNLLKGYFDEQELKFRHVSADQFADVWLRYDRDGNGFIEGDEMHLFFSELLDAIVPDEIKQRMLDEEIDQLIAELRQSLDKNEDDKIDISEVFYYLT</sequence>
<dbReference type="Proteomes" id="UP000321570">
    <property type="component" value="Unassembled WGS sequence"/>
</dbReference>
<evidence type="ECO:0000256" key="1">
    <source>
        <dbReference type="ARBA" id="ARBA00022837"/>
    </source>
</evidence>
<feature type="non-terminal residue" evidence="3">
    <location>
        <position position="114"/>
    </location>
</feature>
<dbReference type="EMBL" id="CABIJS010000052">
    <property type="protein sequence ID" value="VUZ41158.1"/>
    <property type="molecule type" value="Genomic_DNA"/>
</dbReference>
<accession>A0A564Y2Y8</accession>
<dbReference type="PROSITE" id="PS00018">
    <property type="entry name" value="EF_HAND_1"/>
    <property type="match status" value="2"/>
</dbReference>